<accession>A0A380BJS8</accession>
<proteinExistence type="predicted"/>
<evidence type="ECO:0000313" key="2">
    <source>
        <dbReference type="Proteomes" id="UP000254893"/>
    </source>
</evidence>
<protein>
    <submittedName>
        <fullName evidence="1">Uncharacterized protein</fullName>
    </submittedName>
</protein>
<dbReference type="Proteomes" id="UP000254893">
    <property type="component" value="Unassembled WGS sequence"/>
</dbReference>
<organism evidence="1 2">
    <name type="scientific">Sphingobacterium spiritivorum</name>
    <name type="common">Flavobacterium spiritivorum</name>
    <dbReference type="NCBI Taxonomy" id="258"/>
    <lineage>
        <taxon>Bacteria</taxon>
        <taxon>Pseudomonadati</taxon>
        <taxon>Bacteroidota</taxon>
        <taxon>Sphingobacteriia</taxon>
        <taxon>Sphingobacteriales</taxon>
        <taxon>Sphingobacteriaceae</taxon>
        <taxon>Sphingobacterium</taxon>
    </lineage>
</organism>
<dbReference type="EMBL" id="UGYW01000002">
    <property type="protein sequence ID" value="SUJ02405.1"/>
    <property type="molecule type" value="Genomic_DNA"/>
</dbReference>
<evidence type="ECO:0000313" key="1">
    <source>
        <dbReference type="EMBL" id="SUJ02405.1"/>
    </source>
</evidence>
<reference evidence="1 2" key="1">
    <citation type="submission" date="2018-06" db="EMBL/GenBank/DDBJ databases">
        <authorList>
            <consortium name="Pathogen Informatics"/>
            <person name="Doyle S."/>
        </authorList>
    </citation>
    <scope>NUCLEOTIDE SEQUENCE [LARGE SCALE GENOMIC DNA]</scope>
    <source>
        <strain evidence="1 2">NCTC11388</strain>
    </source>
</reference>
<name>A0A380BJS8_SPHSI</name>
<sequence>MINESWIRRYGEGMYADPGDMVQVNGTERMIQNGSNNGYETN</sequence>
<gene>
    <name evidence="1" type="ORF">NCTC11388_00995</name>
</gene>
<dbReference type="AlphaFoldDB" id="A0A380BJS8"/>